<dbReference type="Proteomes" id="UP000510647">
    <property type="component" value="Chromosome 6"/>
</dbReference>
<feature type="compositionally biased region" description="Low complexity" evidence="1">
    <location>
        <begin position="58"/>
        <end position="72"/>
    </location>
</feature>
<reference evidence="2 3" key="1">
    <citation type="submission" date="2020-06" db="EMBL/GenBank/DDBJ databases">
        <title>The yeast mating-type switching endonuclease HO is a domesticated member of an unorthodox homing genetic element family.</title>
        <authorList>
            <person name="Coughlan A.Y."/>
            <person name="Lombardi L."/>
            <person name="Braun-Galleani S."/>
            <person name="Martos A.R."/>
            <person name="Galeote V."/>
            <person name="Bigey F."/>
            <person name="Dequin S."/>
            <person name="Byrne K.P."/>
            <person name="Wolfe K.H."/>
        </authorList>
    </citation>
    <scope>NUCLEOTIDE SEQUENCE [LARGE SCALE GENOMIC DNA]</scope>
    <source>
        <strain evidence="2 3">CBS2947</strain>
    </source>
</reference>
<protein>
    <submittedName>
        <fullName evidence="2">Uncharacterized protein</fullName>
    </submittedName>
</protein>
<proteinExistence type="predicted"/>
<keyword evidence="3" id="KW-1185">Reference proteome</keyword>
<dbReference type="OrthoDB" id="4069406at2759"/>
<feature type="region of interest" description="Disordered" evidence="1">
    <location>
        <begin position="30"/>
        <end position="95"/>
    </location>
</feature>
<dbReference type="AlphaFoldDB" id="A0A7H9HW59"/>
<evidence type="ECO:0000256" key="1">
    <source>
        <dbReference type="SAM" id="MobiDB-lite"/>
    </source>
</evidence>
<feature type="compositionally biased region" description="Basic residues" evidence="1">
    <location>
        <begin position="76"/>
        <end position="85"/>
    </location>
</feature>
<gene>
    <name evidence="2" type="ORF">HG537_0F03320</name>
</gene>
<accession>A0A7H9HW59</accession>
<name>A0A7H9HW59_9SACH</name>
<sequence length="95" mass="10594">MMKENGKSEETTSRITTYIVSPIISVMYLGRGRQASTKPNVITRNDLLRAAQEMPAARRQSSSRRSSGSSMESSDKKHHARKSHRKESLENDGAS</sequence>
<organism evidence="2 3">
    <name type="scientific">Torulaspora globosa</name>
    <dbReference type="NCBI Taxonomy" id="48254"/>
    <lineage>
        <taxon>Eukaryota</taxon>
        <taxon>Fungi</taxon>
        <taxon>Dikarya</taxon>
        <taxon>Ascomycota</taxon>
        <taxon>Saccharomycotina</taxon>
        <taxon>Saccharomycetes</taxon>
        <taxon>Saccharomycetales</taxon>
        <taxon>Saccharomycetaceae</taxon>
        <taxon>Torulaspora</taxon>
    </lineage>
</organism>
<evidence type="ECO:0000313" key="3">
    <source>
        <dbReference type="Proteomes" id="UP000510647"/>
    </source>
</evidence>
<feature type="compositionally biased region" description="Polar residues" evidence="1">
    <location>
        <begin position="34"/>
        <end position="43"/>
    </location>
</feature>
<dbReference type="EMBL" id="CP059272">
    <property type="protein sequence ID" value="QLQ81571.1"/>
    <property type="molecule type" value="Genomic_DNA"/>
</dbReference>
<evidence type="ECO:0000313" key="2">
    <source>
        <dbReference type="EMBL" id="QLQ81571.1"/>
    </source>
</evidence>